<gene>
    <name evidence="1" type="ORF">EGR_09853</name>
</gene>
<accession>W6U2J0</accession>
<dbReference type="STRING" id="6210.W6U2J0"/>
<dbReference type="GeneID" id="36345568"/>
<comment type="caution">
    <text evidence="1">The sequence shown here is derived from an EMBL/GenBank/DDBJ whole genome shotgun (WGS) entry which is preliminary data.</text>
</comment>
<dbReference type="Proteomes" id="UP000019149">
    <property type="component" value="Unassembled WGS sequence"/>
</dbReference>
<name>W6U2J0_ECHGR</name>
<keyword evidence="2" id="KW-1185">Reference proteome</keyword>
<evidence type="ECO:0000313" key="2">
    <source>
        <dbReference type="Proteomes" id="UP000019149"/>
    </source>
</evidence>
<dbReference type="RefSeq" id="XP_024346484.1">
    <property type="nucleotide sequence ID" value="XM_024499102.1"/>
</dbReference>
<dbReference type="EMBL" id="APAU02000171">
    <property type="protein sequence ID" value="EUB55288.1"/>
    <property type="molecule type" value="Genomic_DNA"/>
</dbReference>
<dbReference type="KEGG" id="egl:EGR_09853"/>
<dbReference type="AlphaFoldDB" id="W6U2J0"/>
<sequence length="264" mass="29873">MDFSSNMLEYSSKAKKLIRKYRSSSNHLRSFIESTAAFKSIATKTDCSFKTAKLLIRYSQSGDNYNLFDFEQKITEKFKKMTPSSDYPRSFPITFYCSLFSLLKRKIGFINSDTTLVKKFYLMSLLSPNLVASCGESSIPLTSQEDQGSLPQISLTLKSLPSEPRLNPIGSLPVGTKRPTSGSFVLESNCPFVMDKLPVSSCLVTDHDHDMIRDMVQPILWHLKKEQTKFTREKPKFFAGTSSTPKPISPTNLNIRKSISLRFV</sequence>
<organism evidence="1 2">
    <name type="scientific">Echinococcus granulosus</name>
    <name type="common">Hydatid tapeworm</name>
    <dbReference type="NCBI Taxonomy" id="6210"/>
    <lineage>
        <taxon>Eukaryota</taxon>
        <taxon>Metazoa</taxon>
        <taxon>Spiralia</taxon>
        <taxon>Lophotrochozoa</taxon>
        <taxon>Platyhelminthes</taxon>
        <taxon>Cestoda</taxon>
        <taxon>Eucestoda</taxon>
        <taxon>Cyclophyllidea</taxon>
        <taxon>Taeniidae</taxon>
        <taxon>Echinococcus</taxon>
        <taxon>Echinococcus granulosus group</taxon>
    </lineage>
</organism>
<dbReference type="CTD" id="36345568"/>
<protein>
    <submittedName>
        <fullName evidence="1">Uncharacterized protein</fullName>
    </submittedName>
</protein>
<proteinExistence type="predicted"/>
<reference evidence="1 2" key="1">
    <citation type="journal article" date="2013" name="Nat. Genet.">
        <title>The genome of the hydatid tapeworm Echinococcus granulosus.</title>
        <authorList>
            <person name="Zheng H."/>
            <person name="Zhang W."/>
            <person name="Zhang L."/>
            <person name="Zhang Z."/>
            <person name="Li J."/>
            <person name="Lu G."/>
            <person name="Zhu Y."/>
            <person name="Wang Y."/>
            <person name="Huang Y."/>
            <person name="Liu J."/>
            <person name="Kang H."/>
            <person name="Chen J."/>
            <person name="Wang L."/>
            <person name="Chen A."/>
            <person name="Yu S."/>
            <person name="Gao Z."/>
            <person name="Jin L."/>
            <person name="Gu W."/>
            <person name="Wang Z."/>
            <person name="Zhao L."/>
            <person name="Shi B."/>
            <person name="Wen H."/>
            <person name="Lin R."/>
            <person name="Jones M.K."/>
            <person name="Brejova B."/>
            <person name="Vinar T."/>
            <person name="Zhao G."/>
            <person name="McManus D.P."/>
            <person name="Chen Z."/>
            <person name="Zhou Y."/>
            <person name="Wang S."/>
        </authorList>
    </citation>
    <scope>NUCLEOTIDE SEQUENCE [LARGE SCALE GENOMIC DNA]</scope>
</reference>
<evidence type="ECO:0000313" key="1">
    <source>
        <dbReference type="EMBL" id="EUB55288.1"/>
    </source>
</evidence>